<protein>
    <submittedName>
        <fullName evidence="1">Uncharacterized protein</fullName>
    </submittedName>
</protein>
<sequence length="179" mass="21096">MLDLYPMMQLKTVWQLGSNNPENQHHLATIRQWWANLNSKKVTWQQRIITENSEVDQLDWEPKRFDEAFAIANPDIRGITLYWRKPDSSVERNTTPHKLILDSLNQYLYIFPKSQKELVIRVGFPSIVYETISLTNPQYLYNSSGENYILTLQDASQQLEVKVSMSPENLKQLLRQLTR</sequence>
<organism evidence="1 2">
    <name type="scientific">Tolypothrix tenuis PCC 7101</name>
    <dbReference type="NCBI Taxonomy" id="231146"/>
    <lineage>
        <taxon>Bacteria</taxon>
        <taxon>Bacillati</taxon>
        <taxon>Cyanobacteriota</taxon>
        <taxon>Cyanophyceae</taxon>
        <taxon>Nostocales</taxon>
        <taxon>Tolypothrichaceae</taxon>
        <taxon>Tolypothrix</taxon>
    </lineage>
</organism>
<name>A0A1Z4MTC6_9CYAN</name>
<dbReference type="EMBL" id="AP018248">
    <property type="protein sequence ID" value="BAY96720.1"/>
    <property type="molecule type" value="Genomic_DNA"/>
</dbReference>
<accession>A0A1Z4MTC6</accession>
<dbReference type="RefSeq" id="WP_339381999.1">
    <property type="nucleotide sequence ID" value="NZ_CAWNJS010000001.1"/>
</dbReference>
<gene>
    <name evidence="1" type="ORF">NIES37_06560</name>
</gene>
<evidence type="ECO:0000313" key="1">
    <source>
        <dbReference type="EMBL" id="BAY96720.1"/>
    </source>
</evidence>
<proteinExistence type="predicted"/>
<keyword evidence="2" id="KW-1185">Reference proteome</keyword>
<dbReference type="Proteomes" id="UP000218785">
    <property type="component" value="Chromosome"/>
</dbReference>
<dbReference type="KEGG" id="ttq:NIES37_06560"/>
<reference evidence="1 2" key="1">
    <citation type="submission" date="2017-06" db="EMBL/GenBank/DDBJ databases">
        <title>Genome sequencing of cyanobaciteial culture collection at National Institute for Environmental Studies (NIES).</title>
        <authorList>
            <person name="Hirose Y."/>
            <person name="Shimura Y."/>
            <person name="Fujisawa T."/>
            <person name="Nakamura Y."/>
            <person name="Kawachi M."/>
        </authorList>
    </citation>
    <scope>NUCLEOTIDE SEQUENCE [LARGE SCALE GENOMIC DNA]</scope>
    <source>
        <strain evidence="1 2">NIES-37</strain>
    </source>
</reference>
<evidence type="ECO:0000313" key="2">
    <source>
        <dbReference type="Proteomes" id="UP000218785"/>
    </source>
</evidence>
<dbReference type="AlphaFoldDB" id="A0A1Z4MTC6"/>